<evidence type="ECO:0000313" key="4">
    <source>
        <dbReference type="Proteomes" id="UP001210865"/>
    </source>
</evidence>
<organism evidence="3 4">
    <name type="scientific">Sphingomonas abietis</name>
    <dbReference type="NCBI Taxonomy" id="3012344"/>
    <lineage>
        <taxon>Bacteria</taxon>
        <taxon>Pseudomonadati</taxon>
        <taxon>Pseudomonadota</taxon>
        <taxon>Alphaproteobacteria</taxon>
        <taxon>Sphingomonadales</taxon>
        <taxon>Sphingomonadaceae</taxon>
        <taxon>Sphingomonas</taxon>
    </lineage>
</organism>
<dbReference type="EMBL" id="CP115174">
    <property type="protein sequence ID" value="WBO21518.1"/>
    <property type="molecule type" value="Genomic_DNA"/>
</dbReference>
<dbReference type="InterPro" id="IPR028098">
    <property type="entry name" value="Glyco_trans_4-like_N"/>
</dbReference>
<keyword evidence="4" id="KW-1185">Reference proteome</keyword>
<dbReference type="Proteomes" id="UP001210865">
    <property type="component" value="Chromosome"/>
</dbReference>
<dbReference type="InterPro" id="IPR050194">
    <property type="entry name" value="Glycosyltransferase_grp1"/>
</dbReference>
<feature type="domain" description="Glycosyl transferase family 1" evidence="1">
    <location>
        <begin position="177"/>
        <end position="318"/>
    </location>
</feature>
<dbReference type="InterPro" id="IPR001296">
    <property type="entry name" value="Glyco_trans_1"/>
</dbReference>
<dbReference type="RefSeq" id="WP_270076167.1">
    <property type="nucleotide sequence ID" value="NZ_CP115174.1"/>
</dbReference>
<gene>
    <name evidence="3" type="ORF">PBT88_15210</name>
</gene>
<name>A0ABY7NJ46_9SPHN</name>
<dbReference type="Gene3D" id="3.40.50.2000">
    <property type="entry name" value="Glycogen Phosphorylase B"/>
    <property type="match status" value="2"/>
</dbReference>
<dbReference type="SUPFAM" id="SSF53756">
    <property type="entry name" value="UDP-Glycosyltransferase/glycogen phosphorylase"/>
    <property type="match status" value="1"/>
</dbReference>
<evidence type="ECO:0000259" key="2">
    <source>
        <dbReference type="Pfam" id="PF13439"/>
    </source>
</evidence>
<dbReference type="PANTHER" id="PTHR45947">
    <property type="entry name" value="SULFOQUINOVOSYL TRANSFERASE SQD2"/>
    <property type="match status" value="1"/>
</dbReference>
<accession>A0ABY7NJ46</accession>
<reference evidence="3 4" key="1">
    <citation type="submission" date="2022-12" db="EMBL/GenBank/DDBJ databases">
        <title>Sphingomonas abieness sp. nov., an endophytic bacterium isolated from Abies koreana.</title>
        <authorList>
            <person name="Jiang L."/>
            <person name="Lee J."/>
        </authorList>
    </citation>
    <scope>NUCLEOTIDE SEQUENCE [LARGE SCALE GENOMIC DNA]</scope>
    <source>
        <strain evidence="4">PAMB 00755</strain>
    </source>
</reference>
<dbReference type="Pfam" id="PF13439">
    <property type="entry name" value="Glyco_transf_4"/>
    <property type="match status" value="1"/>
</dbReference>
<evidence type="ECO:0000259" key="1">
    <source>
        <dbReference type="Pfam" id="PF00534"/>
    </source>
</evidence>
<sequence length="369" mass="39819">MRIAIIAHLKHAIGEPFAGGLETHTHMLAKALQRRGHAVTVFASTRSDPALGVEAICDETSLLTTGTDEANDVAFFREHHAYLRLMTALRTRDFDVIHNNSLHYLPVSMADTLATPMVTTLHTPPFCWLESGMRLGAGASRFAAVSTATARLWSHVASVDHIVSNGIDLTHFPYRATPDPEPYLVWYGRIVPEKGLDLAIDAARRAGLPLRIAGPISDRAFFAAHIAPRLGPDIVHVGHLSHEALARLVGGARAALCSPRWEEPYGLVVAEALACGTPVASFRRGGVPDIVDASSGILAEPDDVDALAAAARQAMALDRSACRRRAEACCDAERMVDAYERIYADMVAQPLRLVRPATPTDLEPILSVA</sequence>
<dbReference type="Pfam" id="PF00534">
    <property type="entry name" value="Glycos_transf_1"/>
    <property type="match status" value="1"/>
</dbReference>
<proteinExistence type="predicted"/>
<feature type="domain" description="Glycosyltransferase subfamily 4-like N-terminal" evidence="2">
    <location>
        <begin position="19"/>
        <end position="170"/>
    </location>
</feature>
<dbReference type="PANTHER" id="PTHR45947:SF3">
    <property type="entry name" value="SULFOQUINOVOSYL TRANSFERASE SQD2"/>
    <property type="match status" value="1"/>
</dbReference>
<evidence type="ECO:0000313" key="3">
    <source>
        <dbReference type="EMBL" id="WBO21518.1"/>
    </source>
</evidence>
<dbReference type="CDD" id="cd03802">
    <property type="entry name" value="GT4_AviGT4-like"/>
    <property type="match status" value="1"/>
</dbReference>
<protein>
    <submittedName>
        <fullName evidence="3">Glycosyltransferase family 4 protein</fullName>
    </submittedName>
</protein>